<feature type="region of interest" description="Disordered" evidence="1">
    <location>
        <begin position="83"/>
        <end position="112"/>
    </location>
</feature>
<dbReference type="InterPro" id="IPR038610">
    <property type="entry name" value="FliK-like_C_sf"/>
</dbReference>
<evidence type="ECO:0000256" key="1">
    <source>
        <dbReference type="SAM" id="MobiDB-lite"/>
    </source>
</evidence>
<evidence type="ECO:0000259" key="2">
    <source>
        <dbReference type="Pfam" id="PF02120"/>
    </source>
</evidence>
<keyword evidence="4" id="KW-1185">Reference proteome</keyword>
<dbReference type="CDD" id="cd17470">
    <property type="entry name" value="T3SS_Flik_C"/>
    <property type="match status" value="1"/>
</dbReference>
<dbReference type="Pfam" id="PF02120">
    <property type="entry name" value="Flg_hook"/>
    <property type="match status" value="1"/>
</dbReference>
<proteinExistence type="predicted"/>
<dbReference type="RefSeq" id="WP_317056374.1">
    <property type="nucleotide sequence ID" value="NZ_CP146606.1"/>
</dbReference>
<keyword evidence="3" id="KW-0969">Cilium</keyword>
<feature type="region of interest" description="Disordered" evidence="1">
    <location>
        <begin position="17"/>
        <end position="40"/>
    </location>
</feature>
<reference evidence="3 4" key="1">
    <citation type="submission" date="2024-02" db="EMBL/GenBank/DDBJ databases">
        <title>Roseovarius strain W115 nov., isolated from a marine algae.</title>
        <authorList>
            <person name="Lee M.W."/>
            <person name="Lee J.K."/>
            <person name="Kim J.M."/>
            <person name="Choi D.G."/>
            <person name="Baek J.H."/>
            <person name="Bayburt H."/>
            <person name="Jung J.J."/>
            <person name="Han D.M."/>
            <person name="Jeon C.O."/>
        </authorList>
    </citation>
    <scope>NUCLEOTIDE SEQUENCE [LARGE SCALE GENOMIC DNA]</scope>
    <source>
        <strain evidence="3 4">W115</strain>
    </source>
</reference>
<feature type="compositionally biased region" description="Polar residues" evidence="1">
    <location>
        <begin position="358"/>
        <end position="374"/>
    </location>
</feature>
<dbReference type="Gene3D" id="3.30.750.140">
    <property type="match status" value="1"/>
</dbReference>
<feature type="region of interest" description="Disordered" evidence="1">
    <location>
        <begin position="173"/>
        <end position="204"/>
    </location>
</feature>
<feature type="domain" description="Flagellar hook-length control protein-like C-terminal" evidence="2">
    <location>
        <begin position="433"/>
        <end position="498"/>
    </location>
</feature>
<sequence length="550" mass="59836">MLEDVIASNDVDQKFVDGLATPKNQANSNKQREEEAAPGKTVVEGTDMRATAYDIALDDEIHGAIESEIDPLNVAVLAKPAENFENKPTPTESTSDFVGHNDHKMPKDEKPQTDLELQEGVGVTRVSKSSGILERAQHPANTPQVLPDSTIFQKLPVSAGDNSVPRQTALHATNDAAGEHTPPVQIQKNSPRTHEAKLHQDPTATLSEFRTAKAHDQTALRAVFEPVKQWETIPNSNKVPESPVPTRNVTGLMQNPTEGMDDRTPKWTPAQIKVPPPAVSDATTPQTQKEPTEPLRPGVLAQNHVPAKSTQSELPSPYQNVSYLWPSRTNPDAPRGQKAFSSEEHTPKLVAPSDKPTAPSSPSPFLSQMSFPKSHASSGQEVAFDLQPSFASLGATEIVQTPKQGHSTVFQTPDLPRHVAQQMATAVRTTSDNSVAITLKPAELGRVQISMSTSEAGVVVHVIAERPETLELMRRHIDQLANEFQDIGYGQSEFRFDGAGSGERQTRDDQHSEQSGETTAPNLPMLQRASDEGHLAIPGHIDLDRVDIRI</sequence>
<name>A0ABZ2TIV4_9RHOB</name>
<feature type="compositionally biased region" description="Basic and acidic residues" evidence="1">
    <location>
        <begin position="99"/>
        <end position="112"/>
    </location>
</feature>
<feature type="compositionally biased region" description="Polar residues" evidence="1">
    <location>
        <begin position="308"/>
        <end position="330"/>
    </location>
</feature>
<accession>A0ABZ2TIV4</accession>
<feature type="compositionally biased region" description="Polar residues" evidence="1">
    <location>
        <begin position="233"/>
        <end position="257"/>
    </location>
</feature>
<dbReference type="Proteomes" id="UP001281305">
    <property type="component" value="Chromosome"/>
</dbReference>
<protein>
    <submittedName>
        <fullName evidence="3">Flagellar hook-length control protein FliK</fullName>
    </submittedName>
</protein>
<dbReference type="EMBL" id="CP146606">
    <property type="protein sequence ID" value="WYK19669.1"/>
    <property type="molecule type" value="Genomic_DNA"/>
</dbReference>
<evidence type="ECO:0000313" key="4">
    <source>
        <dbReference type="Proteomes" id="UP001281305"/>
    </source>
</evidence>
<dbReference type="InterPro" id="IPR021136">
    <property type="entry name" value="Flagellar_hook_control-like_C"/>
</dbReference>
<feature type="region of interest" description="Disordered" evidence="1">
    <location>
        <begin position="492"/>
        <end position="524"/>
    </location>
</feature>
<keyword evidence="3" id="KW-0282">Flagellum</keyword>
<feature type="compositionally biased region" description="Polar residues" evidence="1">
    <location>
        <begin position="86"/>
        <end position="96"/>
    </location>
</feature>
<organism evidence="3 4">
    <name type="scientific">Roseovarius rhodophyticola</name>
    <dbReference type="NCBI Taxonomy" id="3080827"/>
    <lineage>
        <taxon>Bacteria</taxon>
        <taxon>Pseudomonadati</taxon>
        <taxon>Pseudomonadota</taxon>
        <taxon>Alphaproteobacteria</taxon>
        <taxon>Rhodobacterales</taxon>
        <taxon>Roseobacteraceae</taxon>
        <taxon>Roseovarius</taxon>
    </lineage>
</organism>
<evidence type="ECO:0000313" key="3">
    <source>
        <dbReference type="EMBL" id="WYK19669.1"/>
    </source>
</evidence>
<feature type="compositionally biased region" description="Basic and acidic residues" evidence="1">
    <location>
        <begin position="504"/>
        <end position="514"/>
    </location>
</feature>
<keyword evidence="3" id="KW-0966">Cell projection</keyword>
<feature type="region of interest" description="Disordered" evidence="1">
    <location>
        <begin position="233"/>
        <end position="374"/>
    </location>
</feature>
<gene>
    <name evidence="3" type="ORF">RZS32_007375</name>
</gene>